<dbReference type="SFLD" id="SFLDG01129">
    <property type="entry name" value="C1.5:_HAD__Beta-PGM__Phosphata"/>
    <property type="match status" value="1"/>
</dbReference>
<dbReference type="PANTHER" id="PTHR43611:SF3">
    <property type="entry name" value="FLAVIN MONONUCLEOTIDE HYDROLASE 1, CHLOROPLATIC"/>
    <property type="match status" value="1"/>
</dbReference>
<dbReference type="RefSeq" id="WP_340366508.1">
    <property type="nucleotide sequence ID" value="NZ_JBBKZV010000022.1"/>
</dbReference>
<evidence type="ECO:0000313" key="2">
    <source>
        <dbReference type="Proteomes" id="UP001363010"/>
    </source>
</evidence>
<dbReference type="Gene3D" id="1.10.150.240">
    <property type="entry name" value="Putative phosphatase, domain 2"/>
    <property type="match status" value="1"/>
</dbReference>
<accession>A0ABU8W601</accession>
<organism evidence="1 2">
    <name type="scientific">Variovorax humicola</name>
    <dbReference type="NCBI Taxonomy" id="1769758"/>
    <lineage>
        <taxon>Bacteria</taxon>
        <taxon>Pseudomonadati</taxon>
        <taxon>Pseudomonadota</taxon>
        <taxon>Betaproteobacteria</taxon>
        <taxon>Burkholderiales</taxon>
        <taxon>Comamonadaceae</taxon>
        <taxon>Variovorax</taxon>
    </lineage>
</organism>
<dbReference type="Pfam" id="PF00702">
    <property type="entry name" value="Hydrolase"/>
    <property type="match status" value="1"/>
</dbReference>
<dbReference type="Proteomes" id="UP001363010">
    <property type="component" value="Unassembled WGS sequence"/>
</dbReference>
<dbReference type="InterPro" id="IPR023214">
    <property type="entry name" value="HAD_sf"/>
</dbReference>
<dbReference type="SFLD" id="SFLDS00003">
    <property type="entry name" value="Haloacid_Dehalogenase"/>
    <property type="match status" value="1"/>
</dbReference>
<reference evidence="1 2" key="1">
    <citation type="submission" date="2024-03" db="EMBL/GenBank/DDBJ databases">
        <title>Novel species of the genus Variovorax.</title>
        <authorList>
            <person name="Liu Q."/>
            <person name="Xin Y.-H."/>
        </authorList>
    </citation>
    <scope>NUCLEOTIDE SEQUENCE [LARGE SCALE GENOMIC DNA]</scope>
    <source>
        <strain evidence="1 2">KACC 18501</strain>
    </source>
</reference>
<evidence type="ECO:0000313" key="1">
    <source>
        <dbReference type="EMBL" id="MEJ8825477.1"/>
    </source>
</evidence>
<dbReference type="InterPro" id="IPR006439">
    <property type="entry name" value="HAD-SF_hydro_IA"/>
</dbReference>
<dbReference type="SUPFAM" id="SSF56784">
    <property type="entry name" value="HAD-like"/>
    <property type="match status" value="1"/>
</dbReference>
<dbReference type="EMBL" id="JBBKZV010000022">
    <property type="protein sequence ID" value="MEJ8825477.1"/>
    <property type="molecule type" value="Genomic_DNA"/>
</dbReference>
<keyword evidence="2" id="KW-1185">Reference proteome</keyword>
<proteinExistence type="predicted"/>
<comment type="caution">
    <text evidence="1">The sequence shown here is derived from an EMBL/GenBank/DDBJ whole genome shotgun (WGS) entry which is preliminary data.</text>
</comment>
<dbReference type="InterPro" id="IPR023198">
    <property type="entry name" value="PGP-like_dom2"/>
</dbReference>
<gene>
    <name evidence="1" type="ORF">WKW80_26220</name>
</gene>
<dbReference type="Gene3D" id="3.40.50.1000">
    <property type="entry name" value="HAD superfamily/HAD-like"/>
    <property type="match status" value="1"/>
</dbReference>
<dbReference type="InterPro" id="IPR036412">
    <property type="entry name" value="HAD-like_sf"/>
</dbReference>
<dbReference type="PRINTS" id="PR00413">
    <property type="entry name" value="HADHALOGNASE"/>
</dbReference>
<name>A0ABU8W601_9BURK</name>
<dbReference type="CDD" id="cd02603">
    <property type="entry name" value="HAD_sEH-N_like"/>
    <property type="match status" value="1"/>
</dbReference>
<dbReference type="NCBIfam" id="TIGR01509">
    <property type="entry name" value="HAD-SF-IA-v3"/>
    <property type="match status" value="1"/>
</dbReference>
<sequence>MPVSRVEALLFDLGGVVFEFDFERAIQHWARYSALPLREVRERFGHDEPYRQLERGEITAAAYFDGLRRNLELMASDAQIGEGWNGIFGAEISETLDAVAHARKHYPCYAFSNTNAEHQRAWNAAYPRIAATFDRVFVSSEIGMRKPEAAAFAHIAKAIGVAPGNILFFDDLVENVVGAVAAGLQAVQVRSPADVQGALARLDSR</sequence>
<dbReference type="PANTHER" id="PTHR43611">
    <property type="entry name" value="ALPHA-D-GLUCOSE 1-PHOSPHATE PHOSPHATASE"/>
    <property type="match status" value="1"/>
</dbReference>
<protein>
    <submittedName>
        <fullName evidence="1">HAD family phosphatase</fullName>
    </submittedName>
</protein>